<keyword evidence="3" id="KW-1185">Reference proteome</keyword>
<feature type="region of interest" description="Disordered" evidence="1">
    <location>
        <begin position="31"/>
        <end position="75"/>
    </location>
</feature>
<feature type="non-terminal residue" evidence="2">
    <location>
        <position position="75"/>
    </location>
</feature>
<protein>
    <submittedName>
        <fullName evidence="2">Uncharacterized protein</fullName>
    </submittedName>
</protein>
<comment type="caution">
    <text evidence="2">The sequence shown here is derived from an EMBL/GenBank/DDBJ whole genome shotgun (WGS) entry which is preliminary data.</text>
</comment>
<accession>A0AA36C4Q0</accession>
<dbReference type="Proteomes" id="UP001177023">
    <property type="component" value="Unassembled WGS sequence"/>
</dbReference>
<organism evidence="2 3">
    <name type="scientific">Mesorhabditis spiculigera</name>
    <dbReference type="NCBI Taxonomy" id="96644"/>
    <lineage>
        <taxon>Eukaryota</taxon>
        <taxon>Metazoa</taxon>
        <taxon>Ecdysozoa</taxon>
        <taxon>Nematoda</taxon>
        <taxon>Chromadorea</taxon>
        <taxon>Rhabditida</taxon>
        <taxon>Rhabditina</taxon>
        <taxon>Rhabditomorpha</taxon>
        <taxon>Rhabditoidea</taxon>
        <taxon>Rhabditidae</taxon>
        <taxon>Mesorhabditinae</taxon>
        <taxon>Mesorhabditis</taxon>
    </lineage>
</organism>
<evidence type="ECO:0000313" key="3">
    <source>
        <dbReference type="Proteomes" id="UP001177023"/>
    </source>
</evidence>
<name>A0AA36C4Q0_9BILA</name>
<sequence length="75" mass="8159">MFSTSVAQAMQSLSTAQGAVEFAHLPALTTAISKRDQDTGQQRSLSRSTRREGAGRLPPAPDAEQIRRPRRPLAQ</sequence>
<dbReference type="EMBL" id="CATQJA010000256">
    <property type="protein sequence ID" value="CAJ0558668.1"/>
    <property type="molecule type" value="Genomic_DNA"/>
</dbReference>
<dbReference type="AlphaFoldDB" id="A0AA36C4Q0"/>
<gene>
    <name evidence="2" type="ORF">MSPICULIGERA_LOCUS1053</name>
</gene>
<reference evidence="2" key="1">
    <citation type="submission" date="2023-06" db="EMBL/GenBank/DDBJ databases">
        <authorList>
            <person name="Delattre M."/>
        </authorList>
    </citation>
    <scope>NUCLEOTIDE SEQUENCE</scope>
    <source>
        <strain evidence="2">AF72</strain>
    </source>
</reference>
<evidence type="ECO:0000313" key="2">
    <source>
        <dbReference type="EMBL" id="CAJ0558668.1"/>
    </source>
</evidence>
<proteinExistence type="predicted"/>
<evidence type="ECO:0000256" key="1">
    <source>
        <dbReference type="SAM" id="MobiDB-lite"/>
    </source>
</evidence>